<dbReference type="Proteomes" id="UP000567067">
    <property type="component" value="Unassembled WGS sequence"/>
</dbReference>
<dbReference type="AlphaFoldDB" id="A0A7W3SX86"/>
<evidence type="ECO:0000313" key="2">
    <source>
        <dbReference type="Proteomes" id="UP000567067"/>
    </source>
</evidence>
<comment type="caution">
    <text evidence="1">The sequence shown here is derived from an EMBL/GenBank/DDBJ whole genome shotgun (WGS) entry which is preliminary data.</text>
</comment>
<reference evidence="1 2" key="1">
    <citation type="submission" date="2020-08" db="EMBL/GenBank/DDBJ databases">
        <title>Genomic Encyclopedia of Type Strains, Phase III (KMG-III): the genomes of soil and plant-associated and newly described type strains.</title>
        <authorList>
            <person name="Whitman W."/>
        </authorList>
    </citation>
    <scope>NUCLEOTIDE SEQUENCE [LARGE SCALE GENOMIC DNA]</scope>
    <source>
        <strain evidence="1 2">CECT 8693</strain>
    </source>
</reference>
<dbReference type="EMBL" id="JACJIP010000037">
    <property type="protein sequence ID" value="MBA9087896.1"/>
    <property type="molecule type" value="Genomic_DNA"/>
</dbReference>
<proteinExistence type="predicted"/>
<gene>
    <name evidence="1" type="ORF">FHR92_004389</name>
</gene>
<evidence type="ECO:0000313" key="1">
    <source>
        <dbReference type="EMBL" id="MBA9087896.1"/>
    </source>
</evidence>
<protein>
    <submittedName>
        <fullName evidence="1">Uncharacterized protein</fullName>
    </submittedName>
</protein>
<organism evidence="1 2">
    <name type="scientific">Fontibacillus solani</name>
    <dbReference type="NCBI Taxonomy" id="1572857"/>
    <lineage>
        <taxon>Bacteria</taxon>
        <taxon>Bacillati</taxon>
        <taxon>Bacillota</taxon>
        <taxon>Bacilli</taxon>
        <taxon>Bacillales</taxon>
        <taxon>Paenibacillaceae</taxon>
        <taxon>Fontibacillus</taxon>
    </lineage>
</organism>
<sequence length="76" mass="8349">MGVTQEIVCELLGGNCLGGDDLPENGYVEDLTLVEFDHEDNENLVYHVYNHGSGGTDTIDWLTVDINEGTVVSMFE</sequence>
<keyword evidence="2" id="KW-1185">Reference proteome</keyword>
<accession>A0A7W3SX86</accession>
<name>A0A7W3SX86_9BACL</name>
<dbReference type="RefSeq" id="WP_182539125.1">
    <property type="nucleotide sequence ID" value="NZ_JACJIP010000037.1"/>
</dbReference>